<evidence type="ECO:0000313" key="11">
    <source>
        <dbReference type="Proteomes" id="UP000433532"/>
    </source>
</evidence>
<dbReference type="EMBL" id="CP136986">
    <property type="protein sequence ID" value="WOS79038.1"/>
    <property type="molecule type" value="Genomic_DNA"/>
</dbReference>
<evidence type="ECO:0000313" key="10">
    <source>
        <dbReference type="Proteomes" id="UP000284767"/>
    </source>
</evidence>
<dbReference type="Proteomes" id="UP000433532">
    <property type="component" value="Unassembled WGS sequence"/>
</dbReference>
<dbReference type="Proteomes" id="UP000194857">
    <property type="component" value="Unassembled WGS sequence"/>
</dbReference>
<dbReference type="InterPro" id="IPR036291">
    <property type="entry name" value="NAD(P)-bd_dom_sf"/>
</dbReference>
<dbReference type="PANTHER" id="PTHR42760:SF40">
    <property type="entry name" value="3-OXOACYL-[ACYL-CARRIER-PROTEIN] REDUCTASE, CHLOROPLASTIC"/>
    <property type="match status" value="1"/>
</dbReference>
<reference evidence="2" key="1">
    <citation type="submission" date="2015-06" db="EMBL/GenBank/DDBJ databases">
        <authorList>
            <person name="Radhakrishnan R."/>
            <person name="Underwood A."/>
            <person name="Al-Shahib A."/>
        </authorList>
    </citation>
    <scope>NUCLEOTIDE SEQUENCE</scope>
    <source>
        <strain evidence="2">P19_London_7_VIM_2_05_10</strain>
    </source>
</reference>
<reference evidence="7" key="9">
    <citation type="submission" date="2023-10" db="EMBL/GenBank/DDBJ databases">
        <title>Pathogen: clinical or host-associated sample.</title>
        <authorList>
            <person name="Hergert J."/>
            <person name="Casey R."/>
            <person name="Wagner J."/>
            <person name="Young E.L."/>
            <person name="Oakeson K.F."/>
        </authorList>
    </citation>
    <scope>NUCLEOTIDE SEQUENCE</scope>
    <source>
        <strain evidence="7">2021CK-01020</strain>
    </source>
</reference>
<dbReference type="Pfam" id="PF13561">
    <property type="entry name" value="adh_short_C2"/>
    <property type="match status" value="1"/>
</dbReference>
<dbReference type="EMBL" id="WXZT01000022">
    <property type="protein sequence ID" value="MZZ15640.1"/>
    <property type="molecule type" value="Genomic_DNA"/>
</dbReference>
<dbReference type="EC" id="1.1.1.127" evidence="2"/>
<protein>
    <submittedName>
        <fullName evidence="2">2-dehydro-3-deoxy-D-gluconate 5-dehydrogenase</fullName>
        <ecNumber evidence="2">1.1.1.127</ecNumber>
    </submittedName>
    <submittedName>
        <fullName evidence="6 7">NAD(P)-dependent oxidoreductase</fullName>
    </submittedName>
    <submittedName>
        <fullName evidence="3">SDR family oxidoreductase</fullName>
    </submittedName>
    <submittedName>
        <fullName evidence="5">Short-chain dehydrogenase</fullName>
    </submittedName>
</protein>
<dbReference type="EMBL" id="WOAD01000030">
    <property type="protein sequence ID" value="MUI38470.1"/>
    <property type="molecule type" value="Genomic_DNA"/>
</dbReference>
<evidence type="ECO:0000313" key="3">
    <source>
        <dbReference type="EMBL" id="MUI38470.1"/>
    </source>
</evidence>
<evidence type="ECO:0000256" key="1">
    <source>
        <dbReference type="ARBA" id="ARBA00006484"/>
    </source>
</evidence>
<dbReference type="Gene3D" id="3.40.50.720">
    <property type="entry name" value="NAD(P)-binding Rossmann-like Domain"/>
    <property type="match status" value="1"/>
</dbReference>
<dbReference type="SUPFAM" id="SSF51735">
    <property type="entry name" value="NAD(P)-binding Rossmann-fold domains"/>
    <property type="match status" value="1"/>
</dbReference>
<reference evidence="4" key="7">
    <citation type="submission" date="2020-01" db="EMBL/GenBank/DDBJ databases">
        <title>Bacteria Cultured from War Wounds Associated with the Conflict in Eastern Ukraine.</title>
        <authorList>
            <person name="Snesrud E."/>
            <person name="Galac M.R."/>
            <person name="Mc Gann P."/>
            <person name="Valentine K."/>
            <person name="Viacheslav K."/>
        </authorList>
    </citation>
    <scope>NUCLEOTIDE SEQUENCE</scope>
    <source>
        <strain evidence="4">VNMU148</strain>
    </source>
</reference>
<reference evidence="8" key="2">
    <citation type="submission" date="2015-06" db="EMBL/GenBank/DDBJ databases">
        <authorList>
            <person name="Radhakrishnan Rajesh"/>
            <person name="Underwood Anthony"/>
            <person name="Al-Shahib Ali"/>
        </authorList>
    </citation>
    <scope>NUCLEOTIDE SEQUENCE [LARGE SCALE GENOMIC DNA]</scope>
    <source>
        <strain evidence="8">P19_London_7_VIM_2_05_10</strain>
    </source>
</reference>
<evidence type="ECO:0000313" key="7">
    <source>
        <dbReference type="EMBL" id="WOS79038.1"/>
    </source>
</evidence>
<dbReference type="GO" id="GO:0047001">
    <property type="term" value="F:2-dehydro-3-deoxy-D-gluconate 5-dehydrogenase activity"/>
    <property type="evidence" value="ECO:0007669"/>
    <property type="project" value="UniProtKB-EC"/>
</dbReference>
<evidence type="ECO:0000313" key="6">
    <source>
        <dbReference type="EMBL" id="RPM09101.1"/>
    </source>
</evidence>
<organism evidence="2 8">
    <name type="scientific">Pseudomonas aeruginosa</name>
    <dbReference type="NCBI Taxonomy" id="287"/>
    <lineage>
        <taxon>Bacteria</taxon>
        <taxon>Pseudomonadati</taxon>
        <taxon>Pseudomonadota</taxon>
        <taxon>Gammaproteobacteria</taxon>
        <taxon>Pseudomonadales</taxon>
        <taxon>Pseudomonadaceae</taxon>
        <taxon>Pseudomonas</taxon>
    </lineage>
</organism>
<reference evidence="5 9" key="3">
    <citation type="submission" date="2017-05" db="EMBL/GenBank/DDBJ databases">
        <authorList>
            <person name="Song R."/>
            <person name="Chenine A.L."/>
            <person name="Ruprecht R.M."/>
        </authorList>
    </citation>
    <scope>NUCLEOTIDE SEQUENCE [LARGE SCALE GENOMIC DNA]</scope>
    <source>
        <strain evidence="5 9">S567_C10_BS</strain>
    </source>
</reference>
<dbReference type="PRINTS" id="PR00081">
    <property type="entry name" value="GDHRDH"/>
</dbReference>
<name>A0A069QC10_PSEAI</name>
<dbReference type="FunFam" id="3.40.50.720:FF:000084">
    <property type="entry name" value="Short-chain dehydrogenase reductase"/>
    <property type="match status" value="1"/>
</dbReference>
<dbReference type="Proteomes" id="UP000045039">
    <property type="component" value="Unassembled WGS sequence"/>
</dbReference>
<dbReference type="PANTHER" id="PTHR42760">
    <property type="entry name" value="SHORT-CHAIN DEHYDROGENASES/REDUCTASES FAMILY MEMBER"/>
    <property type="match status" value="1"/>
</dbReference>
<evidence type="ECO:0000313" key="2">
    <source>
        <dbReference type="EMBL" id="CRO42837.1"/>
    </source>
</evidence>
<dbReference type="Proteomes" id="UP000644192">
    <property type="component" value="Unassembled WGS sequence"/>
</dbReference>
<dbReference type="Proteomes" id="UP001297540">
    <property type="component" value="Chromosome"/>
</dbReference>
<dbReference type="GO" id="GO:0030497">
    <property type="term" value="P:fatty acid elongation"/>
    <property type="evidence" value="ECO:0007669"/>
    <property type="project" value="TreeGrafter"/>
</dbReference>
<dbReference type="SMR" id="A0A069QC10"/>
<dbReference type="KEGG" id="paeb:NCGM1900_0859"/>
<dbReference type="PRINTS" id="PR00080">
    <property type="entry name" value="SDRFAMILY"/>
</dbReference>
<dbReference type="EMBL" id="CVVU01000088">
    <property type="protein sequence ID" value="CRO42837.1"/>
    <property type="molecule type" value="Genomic_DNA"/>
</dbReference>
<gene>
    <name evidence="2" type="primary">kduD</name>
    <name evidence="5" type="ORF">CAZ10_30720</name>
    <name evidence="3" type="ORF">GNQ48_26030</name>
    <name evidence="4" type="ORF">GUL26_25595</name>
    <name evidence="6" type="ORF">IPC1295_24625</name>
    <name evidence="7" type="ORF">L4V69_07815</name>
    <name evidence="2" type="ORF">PAERUG_P19_London_7_VIM_2_05_10_01601</name>
</gene>
<accession>A0A1S1C3N4</accession>
<dbReference type="AlphaFoldDB" id="A0A069QC10"/>
<dbReference type="InterPro" id="IPR002347">
    <property type="entry name" value="SDR_fam"/>
</dbReference>
<evidence type="ECO:0000313" key="8">
    <source>
        <dbReference type="Proteomes" id="UP000045039"/>
    </source>
</evidence>
<dbReference type="PROSITE" id="PS00061">
    <property type="entry name" value="ADH_SHORT"/>
    <property type="match status" value="1"/>
</dbReference>
<evidence type="ECO:0000313" key="4">
    <source>
        <dbReference type="EMBL" id="MZZ15640.1"/>
    </source>
</evidence>
<sequence>MVFQHDIYAGQQVLVTGGSSGIGAAIAMQFAELGAEVVALGLDADGVHAPRHPRIRREELDITDSQRLQRLFEALPRLDVLVNNAGISRDREEYDLATFERVLRLNLSAAMLASQLARPLLAQRGGSILNIASMYSTFGSADRPAYSASKGAIVQLTRSLACEYAAERIRVNAIAPGWIDTPLGAGLKADVEATRRIMQRTPLARWGEAPEVASAAAFLCGPGASFVTGAVLAVDGGYLCA</sequence>
<comment type="similarity">
    <text evidence="1">Belongs to the short-chain dehydrogenases/reductases (SDR) family.</text>
</comment>
<dbReference type="InterPro" id="IPR020904">
    <property type="entry name" value="Sc_DH/Rdtase_CS"/>
</dbReference>
<dbReference type="EMBL" id="NFFZ01000023">
    <property type="protein sequence ID" value="OTI56185.1"/>
    <property type="molecule type" value="Genomic_DNA"/>
</dbReference>
<evidence type="ECO:0000313" key="9">
    <source>
        <dbReference type="Proteomes" id="UP000194857"/>
    </source>
</evidence>
<reference evidence="6 10" key="4">
    <citation type="submission" date="2017-08" db="EMBL/GenBank/DDBJ databases">
        <authorList>
            <person name="Feschi L."/>
            <person name="Jeukens J."/>
            <person name="Emond-Rheault J.-G."/>
            <person name="Kukavica-Ibrulj I."/>
            <person name="Boyle B."/>
            <person name="Levesque R.C."/>
        </authorList>
    </citation>
    <scope>NUCLEOTIDE SEQUENCE [LARGE SCALE GENOMIC DNA]</scope>
    <source>
        <strain evidence="6 10">PA-W36</strain>
    </source>
</reference>
<dbReference type="Proteomes" id="UP000284767">
    <property type="component" value="Unassembled WGS sequence"/>
</dbReference>
<accession>A0A069QC10</accession>
<reference evidence="3 11" key="6">
    <citation type="submission" date="2019-11" db="EMBL/GenBank/DDBJ databases">
        <title>Genomes of ocular Pseudomonas aeruginosa isolates.</title>
        <authorList>
            <person name="Khan M."/>
            <person name="Rice S.A."/>
            <person name="Willcox M.D.P."/>
            <person name="Stapleton F."/>
        </authorList>
    </citation>
    <scope>NUCLEOTIDE SEQUENCE [LARGE SCALE GENOMIC DNA]</scope>
    <source>
        <strain evidence="3 11">PA221</strain>
    </source>
</reference>
<reference evidence="6 10" key="5">
    <citation type="submission" date="2019-01" db="EMBL/GenBank/DDBJ databases">
        <title>The Pseudomonas aeruginosa pan-genome provides new insights on its population structure, horizontal gene transfer and pathogenicity.</title>
        <authorList>
            <person name="Freschi L."/>
            <person name="Vincent A.T."/>
            <person name="Jeukens J."/>
            <person name="Emond-Rheault J.-G."/>
            <person name="Kukavica-Ibrulj I."/>
            <person name="Dupont M.-J."/>
            <person name="Charette S.J."/>
            <person name="Boyle B."/>
            <person name="Levesque R.C."/>
        </authorList>
    </citation>
    <scope>NUCLEOTIDE SEQUENCE [LARGE SCALE GENOMIC DNA]</scope>
    <source>
        <strain evidence="6 10">PA-W36</strain>
    </source>
</reference>
<evidence type="ECO:0000313" key="5">
    <source>
        <dbReference type="EMBL" id="OTI56185.1"/>
    </source>
</evidence>
<dbReference type="OMA" id="MYRDMND"/>
<proteinExistence type="inferred from homology"/>
<dbReference type="EMBL" id="NSNE01000017">
    <property type="protein sequence ID" value="RPM09101.1"/>
    <property type="molecule type" value="Genomic_DNA"/>
</dbReference>
<dbReference type="RefSeq" id="WP_003093405.1">
    <property type="nucleotide sequence ID" value="NZ_AP014622.1"/>
</dbReference>
<dbReference type="CDD" id="cd05233">
    <property type="entry name" value="SDR_c"/>
    <property type="match status" value="1"/>
</dbReference>
<reference evidence="7" key="8">
    <citation type="submission" date="2023-06" db="EMBL/GenBank/DDBJ databases">
        <authorList>
            <consortium name="Clinical and Environmental Microbiology Branch: Whole genome sequencing antimicrobial resistance pathogens in the healthcare setting"/>
        </authorList>
    </citation>
    <scope>NUCLEOTIDE SEQUENCE</scope>
    <source>
        <strain evidence="7">2021CK-01020</strain>
    </source>
</reference>
<keyword evidence="2" id="KW-0560">Oxidoreductase</keyword>